<dbReference type="Gene3D" id="2.30.30.40">
    <property type="entry name" value="SH3 Domains"/>
    <property type="match status" value="1"/>
</dbReference>
<dbReference type="SUPFAM" id="SSF50044">
    <property type="entry name" value="SH3-domain"/>
    <property type="match status" value="1"/>
</dbReference>
<evidence type="ECO:0000256" key="2">
    <source>
        <dbReference type="PROSITE-ProRule" id="PRU00192"/>
    </source>
</evidence>
<dbReference type="Proteomes" id="UP000031668">
    <property type="component" value="Unassembled WGS sequence"/>
</dbReference>
<dbReference type="SMART" id="SM00326">
    <property type="entry name" value="SH3"/>
    <property type="match status" value="1"/>
</dbReference>
<keyword evidence="1 2" id="KW-0728">SH3 domain</keyword>
<accession>A0A0C2N669</accession>
<protein>
    <submittedName>
        <fullName evidence="5">Unconventional myosin-Ie</fullName>
    </submittedName>
</protein>
<evidence type="ECO:0000313" key="5">
    <source>
        <dbReference type="EMBL" id="KII69432.1"/>
    </source>
</evidence>
<keyword evidence="6" id="KW-1185">Reference proteome</keyword>
<evidence type="ECO:0000256" key="3">
    <source>
        <dbReference type="SAM" id="MobiDB-lite"/>
    </source>
</evidence>
<dbReference type="InterPro" id="IPR050384">
    <property type="entry name" value="Endophilin_SH3RF"/>
</dbReference>
<feature type="compositionally biased region" description="Pro residues" evidence="3">
    <location>
        <begin position="320"/>
        <end position="331"/>
    </location>
</feature>
<feature type="domain" description="SH3" evidence="4">
    <location>
        <begin position="332"/>
        <end position="389"/>
    </location>
</feature>
<dbReference type="PROSITE" id="PS50002">
    <property type="entry name" value="SH3"/>
    <property type="match status" value="1"/>
</dbReference>
<evidence type="ECO:0000313" key="6">
    <source>
        <dbReference type="Proteomes" id="UP000031668"/>
    </source>
</evidence>
<dbReference type="InterPro" id="IPR036028">
    <property type="entry name" value="SH3-like_dom_sf"/>
</dbReference>
<dbReference type="FunFam" id="2.30.30.40:FF:000072">
    <property type="entry name" value="Unconventional Myosin IB"/>
    <property type="match status" value="1"/>
</dbReference>
<comment type="caution">
    <text evidence="5">The sequence shown here is derived from an EMBL/GenBank/DDBJ whole genome shotgun (WGS) entry which is preliminary data.</text>
</comment>
<dbReference type="InterPro" id="IPR001452">
    <property type="entry name" value="SH3_domain"/>
</dbReference>
<proteinExistence type="predicted"/>
<sequence length="389" mass="44444">MASENDPMLYKAISDKCLQLMKNRPSRSANYDDISNCLTQAMELFLTQFGKNCVNILDDFQKENKKFENIMSQCQNQRFIAELIVERNERFRIGSSSQFVKVDSYRHFIDRKERTIKVPQYSYRYKIDELKALTNVGKLCESDTANKPKAFYMDMIRDVDIPFECEKKFITLQNIDKKVFVAGRGSAFWACLSPSVYEGRVNYTSQSLNPEIYTFDNSDKNIQTLQKNIEKNRFNMNVIQEVIQRSAEVDKDSTETKQSNPSFLAPASMSQIDDVSFDSTSNTLSSRDLFSKSALDTTMSHQSSEVAEYADLSSSSHENLPPPPPDGPPSPTTLYKVKALYPYKGKTESELSFNEGDVIRVTEEHSDGWNFGELNGKSGFFPQNYVTKI</sequence>
<dbReference type="OrthoDB" id="443981at2759"/>
<name>A0A0C2N669_THEKT</name>
<evidence type="ECO:0000256" key="1">
    <source>
        <dbReference type="ARBA" id="ARBA00022443"/>
    </source>
</evidence>
<organism evidence="5 6">
    <name type="scientific">Thelohanellus kitauei</name>
    <name type="common">Myxosporean</name>
    <dbReference type="NCBI Taxonomy" id="669202"/>
    <lineage>
        <taxon>Eukaryota</taxon>
        <taxon>Metazoa</taxon>
        <taxon>Cnidaria</taxon>
        <taxon>Myxozoa</taxon>
        <taxon>Myxosporea</taxon>
        <taxon>Bivalvulida</taxon>
        <taxon>Platysporina</taxon>
        <taxon>Myxobolidae</taxon>
        <taxon>Thelohanellus</taxon>
    </lineage>
</organism>
<dbReference type="PANTHER" id="PTHR14167">
    <property type="entry name" value="SH3 DOMAIN-CONTAINING"/>
    <property type="match status" value="1"/>
</dbReference>
<dbReference type="AlphaFoldDB" id="A0A0C2N669"/>
<dbReference type="Pfam" id="PF14604">
    <property type="entry name" value="SH3_9"/>
    <property type="match status" value="1"/>
</dbReference>
<gene>
    <name evidence="5" type="ORF">RF11_11076</name>
</gene>
<feature type="region of interest" description="Disordered" evidence="3">
    <location>
        <begin position="301"/>
        <end position="332"/>
    </location>
</feature>
<dbReference type="EMBL" id="JWZT01002428">
    <property type="protein sequence ID" value="KII69432.1"/>
    <property type="molecule type" value="Genomic_DNA"/>
</dbReference>
<evidence type="ECO:0000259" key="4">
    <source>
        <dbReference type="PROSITE" id="PS50002"/>
    </source>
</evidence>
<dbReference type="PRINTS" id="PR00452">
    <property type="entry name" value="SH3DOMAIN"/>
</dbReference>
<reference evidence="5 6" key="1">
    <citation type="journal article" date="2014" name="Genome Biol. Evol.">
        <title>The genome of the myxosporean Thelohanellus kitauei shows adaptations to nutrient acquisition within its fish host.</title>
        <authorList>
            <person name="Yang Y."/>
            <person name="Xiong J."/>
            <person name="Zhou Z."/>
            <person name="Huo F."/>
            <person name="Miao W."/>
            <person name="Ran C."/>
            <person name="Liu Y."/>
            <person name="Zhang J."/>
            <person name="Feng J."/>
            <person name="Wang M."/>
            <person name="Wang M."/>
            <person name="Wang L."/>
            <person name="Yao B."/>
        </authorList>
    </citation>
    <scope>NUCLEOTIDE SEQUENCE [LARGE SCALE GENOMIC DNA]</scope>
    <source>
        <strain evidence="5">Wuqing</strain>
    </source>
</reference>